<evidence type="ECO:0000256" key="3">
    <source>
        <dbReference type="ARBA" id="ARBA00022679"/>
    </source>
</evidence>
<keyword evidence="2 4" id="KW-0489">Methyltransferase</keyword>
<dbReference type="AlphaFoldDB" id="A0A1H0IYY1"/>
<name>A0A1H0IYY1_9BACT</name>
<dbReference type="STRING" id="91360.SAMN05660330_00083"/>
<dbReference type="InterPro" id="IPR038601">
    <property type="entry name" value="MttB-like_sf"/>
</dbReference>
<evidence type="ECO:0000256" key="1">
    <source>
        <dbReference type="ARBA" id="ARBA00007137"/>
    </source>
</evidence>
<reference evidence="4 5" key="1">
    <citation type="submission" date="2016-10" db="EMBL/GenBank/DDBJ databases">
        <authorList>
            <person name="de Groot N.N."/>
        </authorList>
    </citation>
    <scope>NUCLEOTIDE SEQUENCE [LARGE SCALE GENOMIC DNA]</scope>
    <source>
        <strain evidence="4 5">DSM 12130</strain>
    </source>
</reference>
<keyword evidence="5" id="KW-1185">Reference proteome</keyword>
<dbReference type="GO" id="GO:0008168">
    <property type="term" value="F:methyltransferase activity"/>
    <property type="evidence" value="ECO:0007669"/>
    <property type="project" value="UniProtKB-KW"/>
</dbReference>
<dbReference type="Pfam" id="PF06253">
    <property type="entry name" value="MTTB"/>
    <property type="match status" value="1"/>
</dbReference>
<proteinExistence type="inferred from homology"/>
<evidence type="ECO:0000256" key="2">
    <source>
        <dbReference type="ARBA" id="ARBA00022603"/>
    </source>
</evidence>
<protein>
    <submittedName>
        <fullName evidence="4">Trimethylamine:corrinoid methyltransferase</fullName>
    </submittedName>
</protein>
<accession>A0A1H0IYY1</accession>
<dbReference type="EMBL" id="FNJI01000001">
    <property type="protein sequence ID" value="SDO36674.1"/>
    <property type="molecule type" value="Genomic_DNA"/>
</dbReference>
<sequence>MQQTVVSKSKQQYGNETLYNQIQEDALLLIESYGVAVSPVAAAKLLAAMPRGEAAQIVYTEETGRFYISRETVEKCLDRTRQGMEFWPAGFGTGGMAAYIVDNDTPRSPDNRDMKRLAELFGRTDILTNLQSSFNICSRVKKNDIATRERTEVTAIDDMVAAADGKLIMPTVYSDAAYDRLRYFSTQGHRVGVALSIISTYMSVSEEMVDPFLKAAVRGLPYIMNSMPIGGLTGPYSMSSLATLAQAESVFGLVLGQLVNPGIKCINAAMPTIADMTKKDMPMMFGSVANAMLNILLAELNMHLGIPTCQSACSHHRDSLDDEAVRRSGEIYSLVNQYDFHIMRHLFGFSSQLNDFNIDNMEQQIELYHQISRQPLPVTLPQSPEYDAEGLNAIFEGFDRQDFRGLDHTLQNIGHSFRE</sequence>
<dbReference type="InterPro" id="IPR010426">
    <property type="entry name" value="MTTB_MeTrfase"/>
</dbReference>
<dbReference type="Gene3D" id="3.20.20.480">
    <property type="entry name" value="Trimethylamine methyltransferase-like"/>
    <property type="match status" value="1"/>
</dbReference>
<organism evidence="4 5">
    <name type="scientific">Desulforhopalus singaporensis</name>
    <dbReference type="NCBI Taxonomy" id="91360"/>
    <lineage>
        <taxon>Bacteria</taxon>
        <taxon>Pseudomonadati</taxon>
        <taxon>Thermodesulfobacteriota</taxon>
        <taxon>Desulfobulbia</taxon>
        <taxon>Desulfobulbales</taxon>
        <taxon>Desulfocapsaceae</taxon>
        <taxon>Desulforhopalus</taxon>
    </lineage>
</organism>
<dbReference type="GO" id="GO:0032259">
    <property type="term" value="P:methylation"/>
    <property type="evidence" value="ECO:0007669"/>
    <property type="project" value="UniProtKB-KW"/>
</dbReference>
<dbReference type="GO" id="GO:0015948">
    <property type="term" value="P:methanogenesis"/>
    <property type="evidence" value="ECO:0007669"/>
    <property type="project" value="InterPro"/>
</dbReference>
<evidence type="ECO:0000313" key="4">
    <source>
        <dbReference type="EMBL" id="SDO36674.1"/>
    </source>
</evidence>
<gene>
    <name evidence="4" type="ORF">SAMN05660330_00083</name>
</gene>
<evidence type="ECO:0000313" key="5">
    <source>
        <dbReference type="Proteomes" id="UP000199073"/>
    </source>
</evidence>
<dbReference type="OrthoDB" id="5411540at2"/>
<comment type="similarity">
    <text evidence="1">Belongs to the trimethylamine methyltransferase family.</text>
</comment>
<keyword evidence="3 4" id="KW-0808">Transferase</keyword>
<dbReference type="Proteomes" id="UP000199073">
    <property type="component" value="Unassembled WGS sequence"/>
</dbReference>